<dbReference type="RefSeq" id="WP_204287618.1">
    <property type="nucleotide sequence ID" value="NZ_BAABEJ010000012.1"/>
</dbReference>
<keyword evidence="2" id="KW-0732">Signal</keyword>
<comment type="caution">
    <text evidence="4">The sequence shown here is derived from an EMBL/GenBank/DDBJ whole genome shotgun (WGS) entry which is preliminary data.</text>
</comment>
<dbReference type="Pfam" id="PF26366">
    <property type="entry name" value="DUF8094"/>
    <property type="match status" value="1"/>
</dbReference>
<feature type="signal peptide" evidence="2">
    <location>
        <begin position="1"/>
        <end position="20"/>
    </location>
</feature>
<sequence length="380" mass="40028">MNGVVRSALALALLASTVLACSGGEPPRAPAAAVSTMPGDGHGGQGGGQGASPAPSPSPSASLSPPALTLKDASRALDTFLETDEVLRAAHADRWAYQLTQDGQRPITIAEIRTQGGRRPVRYRWDHRTVLVPRQSGAAQWFAATAERHGGQSGKQDGKQGGARTGVFVFVRQSQDGPWRNSFASLLNSGEKPPAVELDAEGYATSLGSRDSSVAISPNLMGPLHATVAEEGPKGYASGLIAPGPQTTGFYDQISRTKAQLKNDDCMAYESIFASTPNYPIFALRTRDGGALTMYTLIRTSSWITSASSQGRGIKCGEGRPLAVPAAARWLLSPTKDLIVHQKRQIVETQQYVSAVPPKASTAPVHVVGYQGLVTGGFNR</sequence>
<gene>
    <name evidence="4" type="ORF">Mam01_50010</name>
</gene>
<evidence type="ECO:0000313" key="4">
    <source>
        <dbReference type="EMBL" id="GIH34837.1"/>
    </source>
</evidence>
<dbReference type="PROSITE" id="PS51257">
    <property type="entry name" value="PROKAR_LIPOPROTEIN"/>
    <property type="match status" value="1"/>
</dbReference>
<feature type="chain" id="PRO_5046693006" description="DUF8094 domain-containing protein" evidence="2">
    <location>
        <begin position="21"/>
        <end position="380"/>
    </location>
</feature>
<dbReference type="Proteomes" id="UP000651728">
    <property type="component" value="Unassembled WGS sequence"/>
</dbReference>
<organism evidence="4 5">
    <name type="scientific">Microbispora amethystogenes</name>
    <dbReference type="NCBI Taxonomy" id="1427754"/>
    <lineage>
        <taxon>Bacteria</taxon>
        <taxon>Bacillati</taxon>
        <taxon>Actinomycetota</taxon>
        <taxon>Actinomycetes</taxon>
        <taxon>Streptosporangiales</taxon>
        <taxon>Streptosporangiaceae</taxon>
        <taxon>Microbispora</taxon>
    </lineage>
</organism>
<keyword evidence="5" id="KW-1185">Reference proteome</keyword>
<reference evidence="4 5" key="1">
    <citation type="submission" date="2021-01" db="EMBL/GenBank/DDBJ databases">
        <title>Whole genome shotgun sequence of Microbispora amethystogenes NBRC 101907.</title>
        <authorList>
            <person name="Komaki H."/>
            <person name="Tamura T."/>
        </authorList>
    </citation>
    <scope>NUCLEOTIDE SEQUENCE [LARGE SCALE GENOMIC DNA]</scope>
    <source>
        <strain evidence="4 5">NBRC 101907</strain>
    </source>
</reference>
<dbReference type="InterPro" id="IPR058407">
    <property type="entry name" value="DUF8094"/>
</dbReference>
<feature type="region of interest" description="Disordered" evidence="1">
    <location>
        <begin position="25"/>
        <end position="66"/>
    </location>
</feature>
<feature type="domain" description="DUF8094" evidence="3">
    <location>
        <begin position="66"/>
        <end position="375"/>
    </location>
</feature>
<evidence type="ECO:0000259" key="3">
    <source>
        <dbReference type="Pfam" id="PF26366"/>
    </source>
</evidence>
<accession>A0ABQ4FJ74</accession>
<protein>
    <recommendedName>
        <fullName evidence="3">DUF8094 domain-containing protein</fullName>
    </recommendedName>
</protein>
<evidence type="ECO:0000313" key="5">
    <source>
        <dbReference type="Proteomes" id="UP000651728"/>
    </source>
</evidence>
<feature type="compositionally biased region" description="Gly residues" evidence="1">
    <location>
        <begin position="40"/>
        <end position="50"/>
    </location>
</feature>
<name>A0ABQ4FJ74_9ACTN</name>
<evidence type="ECO:0000256" key="2">
    <source>
        <dbReference type="SAM" id="SignalP"/>
    </source>
</evidence>
<dbReference type="EMBL" id="BOOB01000039">
    <property type="protein sequence ID" value="GIH34837.1"/>
    <property type="molecule type" value="Genomic_DNA"/>
</dbReference>
<evidence type="ECO:0000256" key="1">
    <source>
        <dbReference type="SAM" id="MobiDB-lite"/>
    </source>
</evidence>
<proteinExistence type="predicted"/>